<sequence length="425" mass="47953">MLLRGYFANKTYKLKMWLDDPENKIWMTPFLAILLAIVLLITIWYVDTSVKIPHSISINVDTLNAILDIIASSMLAVATFSLGIMVSAFASVSSNITPRATVIVMSDKTTQKAISSFLASFLYAVIAKIALGQGIYTQGGIYLLFILTLLVLAYLVFTLISWVKTLSTLGRLNNTVKKIETISKEEIIKFWENPNFNLVEEPLTEHRYHILSSEIGYLSNIQFKELNNYCEDHHAKFDIIVRPGDFIGYGTILCYTNRYIENKADILNFFIIEATQKHNDNPNYGLLILSEIGQRALSPAVNDPGSAIYVLTVIANILNENKDIKPSNPTIEHKNLSIVPYDMNNFILPIHGPLLRDAQNNIEVLIHLQRLLATLQKNQNETLAKSAKAYAKISFEHGEKSLTQAEEKKRFTQIHETLFKASTHS</sequence>
<keyword evidence="1" id="KW-0812">Transmembrane</keyword>
<dbReference type="AlphaFoldDB" id="A0A6S6S6N8"/>
<protein>
    <submittedName>
        <fullName evidence="2">Membrane protein</fullName>
    </submittedName>
</protein>
<evidence type="ECO:0000256" key="1">
    <source>
        <dbReference type="SAM" id="Phobius"/>
    </source>
</evidence>
<organism evidence="2">
    <name type="scientific">uncultured Sulfurovum sp</name>
    <dbReference type="NCBI Taxonomy" id="269237"/>
    <lineage>
        <taxon>Bacteria</taxon>
        <taxon>Pseudomonadati</taxon>
        <taxon>Campylobacterota</taxon>
        <taxon>Epsilonproteobacteria</taxon>
        <taxon>Campylobacterales</taxon>
        <taxon>Sulfurovaceae</taxon>
        <taxon>Sulfurovum</taxon>
        <taxon>environmental samples</taxon>
    </lineage>
</organism>
<dbReference type="Pfam" id="PF10011">
    <property type="entry name" value="DUF2254"/>
    <property type="match status" value="1"/>
</dbReference>
<keyword evidence="1" id="KW-1133">Transmembrane helix</keyword>
<feature type="transmembrane region" description="Helical" evidence="1">
    <location>
        <begin position="141"/>
        <end position="163"/>
    </location>
</feature>
<proteinExistence type="predicted"/>
<keyword evidence="1" id="KW-0472">Membrane</keyword>
<feature type="transmembrane region" description="Helical" evidence="1">
    <location>
        <begin position="25"/>
        <end position="46"/>
    </location>
</feature>
<name>A0A6S6S6N8_9BACT</name>
<evidence type="ECO:0000313" key="2">
    <source>
        <dbReference type="EMBL" id="CAA6801936.1"/>
    </source>
</evidence>
<dbReference type="EMBL" id="CACVAU010000005">
    <property type="protein sequence ID" value="CAA6801936.1"/>
    <property type="molecule type" value="Genomic_DNA"/>
</dbReference>
<feature type="transmembrane region" description="Helical" evidence="1">
    <location>
        <begin position="66"/>
        <end position="92"/>
    </location>
</feature>
<gene>
    <name evidence="2" type="ORF">HELGO_WM28866</name>
</gene>
<accession>A0A6S6S6N8</accession>
<reference evidence="2" key="1">
    <citation type="submission" date="2020-01" db="EMBL/GenBank/DDBJ databases">
        <authorList>
            <person name="Meier V. D."/>
            <person name="Meier V D."/>
        </authorList>
    </citation>
    <scope>NUCLEOTIDE SEQUENCE</scope>
    <source>
        <strain evidence="2">HLG_WM_MAG_05</strain>
    </source>
</reference>
<feature type="transmembrane region" description="Helical" evidence="1">
    <location>
        <begin position="113"/>
        <end position="135"/>
    </location>
</feature>
<dbReference type="InterPro" id="IPR018723">
    <property type="entry name" value="DUF2254_membrane"/>
</dbReference>